<evidence type="ECO:0000313" key="7">
    <source>
        <dbReference type="Proteomes" id="UP000549394"/>
    </source>
</evidence>
<feature type="repeat" description="WD" evidence="4">
    <location>
        <begin position="343"/>
        <end position="374"/>
    </location>
</feature>
<organism evidence="6 7">
    <name type="scientific">Dimorphilus gyrociliatus</name>
    <dbReference type="NCBI Taxonomy" id="2664684"/>
    <lineage>
        <taxon>Eukaryota</taxon>
        <taxon>Metazoa</taxon>
        <taxon>Spiralia</taxon>
        <taxon>Lophotrochozoa</taxon>
        <taxon>Annelida</taxon>
        <taxon>Polychaeta</taxon>
        <taxon>Polychaeta incertae sedis</taxon>
        <taxon>Dinophilidae</taxon>
        <taxon>Dimorphilus</taxon>
    </lineage>
</organism>
<dbReference type="GO" id="GO:0035861">
    <property type="term" value="C:site of double-strand break"/>
    <property type="evidence" value="ECO:0007669"/>
    <property type="project" value="TreeGrafter"/>
</dbReference>
<keyword evidence="2" id="KW-0677">Repeat</keyword>
<keyword evidence="7" id="KW-1185">Reference proteome</keyword>
<evidence type="ECO:0000256" key="1">
    <source>
        <dbReference type="ARBA" id="ARBA00022574"/>
    </source>
</evidence>
<feature type="compositionally biased region" description="Acidic residues" evidence="5">
    <location>
        <begin position="70"/>
        <end position="83"/>
    </location>
</feature>
<protein>
    <submittedName>
        <fullName evidence="6">DgyrCDS1282</fullName>
    </submittedName>
</protein>
<comment type="caution">
    <text evidence="6">The sequence shown here is derived from an EMBL/GenBank/DDBJ whole genome shotgun (WGS) entry which is preliminary data.</text>
</comment>
<feature type="repeat" description="WD" evidence="4">
    <location>
        <begin position="286"/>
        <end position="317"/>
    </location>
</feature>
<dbReference type="InterPro" id="IPR020472">
    <property type="entry name" value="WD40_PAC1"/>
</dbReference>
<dbReference type="SMART" id="SM00320">
    <property type="entry name" value="WD40"/>
    <property type="match status" value="6"/>
</dbReference>
<dbReference type="PRINTS" id="PR00320">
    <property type="entry name" value="GPROTEINBRPT"/>
</dbReference>
<evidence type="ECO:0000256" key="2">
    <source>
        <dbReference type="ARBA" id="ARBA00022737"/>
    </source>
</evidence>
<dbReference type="AlphaFoldDB" id="A0A7I8V8W8"/>
<dbReference type="OrthoDB" id="10264376at2759"/>
<evidence type="ECO:0000256" key="3">
    <source>
        <dbReference type="ARBA" id="ARBA00038343"/>
    </source>
</evidence>
<dbReference type="Pfam" id="PF00400">
    <property type="entry name" value="WD40"/>
    <property type="match status" value="3"/>
</dbReference>
<dbReference type="InterPro" id="IPR015943">
    <property type="entry name" value="WD40/YVTN_repeat-like_dom_sf"/>
</dbReference>
<reference evidence="6 7" key="1">
    <citation type="submission" date="2020-08" db="EMBL/GenBank/DDBJ databases">
        <authorList>
            <person name="Hejnol A."/>
        </authorList>
    </citation>
    <scope>NUCLEOTIDE SEQUENCE [LARGE SCALE GENOMIC DNA]</scope>
</reference>
<dbReference type="InterPro" id="IPR036322">
    <property type="entry name" value="WD40_repeat_dom_sf"/>
</dbReference>
<dbReference type="SUPFAM" id="SSF50978">
    <property type="entry name" value="WD40 repeat-like"/>
    <property type="match status" value="1"/>
</dbReference>
<dbReference type="PROSITE" id="PS50082">
    <property type="entry name" value="WD_REPEATS_2"/>
    <property type="match status" value="4"/>
</dbReference>
<feature type="repeat" description="WD" evidence="4">
    <location>
        <begin position="237"/>
        <end position="271"/>
    </location>
</feature>
<sequence>MADKQKKARTFDFNEMFEKARKLAIERGASVLANRDDDVTSNKVPGEDSKDKELLKRNLDLPSSSKAYGDDDDEENSDDDDDVIGPMPPPKSQDKDLGDTSEEDDEEDEDENEDETFDNLDVNPLSRIPVDGDVILQHGSKTISAIGIDNNGARMASGSFDFDVKLWDFGGMDSTFQAFRSFRPCECHQIKSLQYNNTGDLLLCVSGSAQAKLLNRDGYTKMECVKGDQYIVDVANTKGHIAMLNGGDWHPYYQEEFMTFSNDGSIRLWDVGRYRKHRNIIKTKTKQGRKAIPTAATYNKDGKYIVAACNDGSIQVWPHKEYFVNPAFIIRDGHQNGSDTSCVSFAYNGNNFATRGGDDTVKLWDIRNTKKYIAEKSDLYNRFAMTDVIFSPDDRLVITGLSTKLNEKEGNVIFLDRDTLSPVADLTVSTSSVVRLAWHARLNQIFLGCGDGDIKILYDEKKSNKGVKLCLARKIKKKKQTNDNQINHIITPYALSLFKEKKYSSKKTLEEKQRKDPVKSHRPDLPVNGPGSGGRLATKGATLAQYVLQSIAVRTHDERDKDIKAAILRHAEEAEKNPFWVTPAYKKNQSAVSTSKESKEDDEQPPTKKQK</sequence>
<gene>
    <name evidence="6" type="ORF">DGYR_LOCUS1241</name>
</gene>
<feature type="repeat" description="WD" evidence="4">
    <location>
        <begin position="136"/>
        <end position="168"/>
    </location>
</feature>
<feature type="compositionally biased region" description="Acidic residues" evidence="5">
    <location>
        <begin position="99"/>
        <end position="118"/>
    </location>
</feature>
<name>A0A7I8V8W8_9ANNE</name>
<feature type="region of interest" description="Disordered" evidence="5">
    <location>
        <begin position="580"/>
        <end position="611"/>
    </location>
</feature>
<feature type="region of interest" description="Disordered" evidence="5">
    <location>
        <begin position="506"/>
        <end position="536"/>
    </location>
</feature>
<feature type="compositionally biased region" description="Basic and acidic residues" evidence="5">
    <location>
        <begin position="506"/>
        <end position="524"/>
    </location>
</feature>
<evidence type="ECO:0000313" key="6">
    <source>
        <dbReference type="EMBL" id="CAD5112032.1"/>
    </source>
</evidence>
<proteinExistence type="inferred from homology"/>
<dbReference type="InterPro" id="IPR001680">
    <property type="entry name" value="WD40_rpt"/>
</dbReference>
<dbReference type="EMBL" id="CAJFCJ010000002">
    <property type="protein sequence ID" value="CAD5112032.1"/>
    <property type="molecule type" value="Genomic_DNA"/>
</dbReference>
<dbReference type="Proteomes" id="UP000549394">
    <property type="component" value="Unassembled WGS sequence"/>
</dbReference>
<evidence type="ECO:0000256" key="4">
    <source>
        <dbReference type="PROSITE-ProRule" id="PRU00221"/>
    </source>
</evidence>
<feature type="compositionally biased region" description="Basic and acidic residues" evidence="5">
    <location>
        <begin position="34"/>
        <end position="59"/>
    </location>
</feature>
<evidence type="ECO:0000256" key="5">
    <source>
        <dbReference type="SAM" id="MobiDB-lite"/>
    </source>
</evidence>
<dbReference type="PANTHER" id="PTHR16017">
    <property type="entry name" value="GASTRULATION DEFECTIVE PROTEIN 1-RELATED"/>
    <property type="match status" value="1"/>
</dbReference>
<dbReference type="PANTHER" id="PTHR16017:SF0">
    <property type="entry name" value="WD REPEAT-CONTAINING PROTEIN 70"/>
    <property type="match status" value="1"/>
</dbReference>
<dbReference type="FunFam" id="2.130.10.10:FF:001319">
    <property type="entry name" value="Gastrulation defective protein 1"/>
    <property type="match status" value="1"/>
</dbReference>
<dbReference type="InterPro" id="IPR051858">
    <property type="entry name" value="WD_repeat_GAD-1"/>
</dbReference>
<keyword evidence="1 4" id="KW-0853">WD repeat</keyword>
<dbReference type="Gene3D" id="2.130.10.10">
    <property type="entry name" value="YVTN repeat-like/Quinoprotein amine dehydrogenase"/>
    <property type="match status" value="2"/>
</dbReference>
<accession>A0A7I8V8W8</accession>
<feature type="region of interest" description="Disordered" evidence="5">
    <location>
        <begin position="28"/>
        <end position="125"/>
    </location>
</feature>
<dbReference type="GO" id="GO:0005634">
    <property type="term" value="C:nucleus"/>
    <property type="evidence" value="ECO:0007669"/>
    <property type="project" value="TreeGrafter"/>
</dbReference>
<comment type="similarity">
    <text evidence="3">Belongs to the WD repeat GAD-1 family.</text>
</comment>